<name>A0A1M5U164_9FIRM</name>
<dbReference type="STRING" id="1123281.SAMN02745180_00493"/>
<protein>
    <recommendedName>
        <fullName evidence="3">Phage transcriptional activator, RinA family</fullName>
    </recommendedName>
</protein>
<evidence type="ECO:0008006" key="3">
    <source>
        <dbReference type="Google" id="ProtNLM"/>
    </source>
</evidence>
<gene>
    <name evidence="1" type="ORF">SAMN02745180_00493</name>
</gene>
<dbReference type="AlphaFoldDB" id="A0A1M5U164"/>
<reference evidence="1 2" key="1">
    <citation type="submission" date="2016-11" db="EMBL/GenBank/DDBJ databases">
        <authorList>
            <person name="Jaros S."/>
            <person name="Januszkiewicz K."/>
            <person name="Wedrychowicz H."/>
        </authorList>
    </citation>
    <scope>NUCLEOTIDE SEQUENCE [LARGE SCALE GENOMIC DNA]</scope>
    <source>
        <strain evidence="1 2">DSM 13106</strain>
    </source>
</reference>
<proteinExistence type="predicted"/>
<accession>A0A1M5U164</accession>
<dbReference type="Proteomes" id="UP000184389">
    <property type="component" value="Unassembled WGS sequence"/>
</dbReference>
<dbReference type="EMBL" id="FQXR01000003">
    <property type="protein sequence ID" value="SHH56694.1"/>
    <property type="molecule type" value="Genomic_DNA"/>
</dbReference>
<keyword evidence="2" id="KW-1185">Reference proteome</keyword>
<sequence>MDIKVIENALKDYKRKKSVVETTLARVENYKETINNPDSFEYVFLGSPREPGMPRGTGGKKSLVELAIEDKEEAIGLLKEWIKDDQSRIYPYQIELEQLNGALNALTRQERFIIECKYFENMFWRDIEINFNDKFRQQNYITVSGIRKMNSEALELLARILEPYYMRFKIKK</sequence>
<evidence type="ECO:0000313" key="2">
    <source>
        <dbReference type="Proteomes" id="UP000184389"/>
    </source>
</evidence>
<organism evidence="1 2">
    <name type="scientific">Sporanaerobacter acetigenes DSM 13106</name>
    <dbReference type="NCBI Taxonomy" id="1123281"/>
    <lineage>
        <taxon>Bacteria</taxon>
        <taxon>Bacillati</taxon>
        <taxon>Bacillota</taxon>
        <taxon>Tissierellia</taxon>
        <taxon>Tissierellales</taxon>
        <taxon>Sporanaerobacteraceae</taxon>
        <taxon>Sporanaerobacter</taxon>
    </lineage>
</organism>
<dbReference type="RefSeq" id="WP_200796495.1">
    <property type="nucleotide sequence ID" value="NZ_FQXR01000003.1"/>
</dbReference>
<evidence type="ECO:0000313" key="1">
    <source>
        <dbReference type="EMBL" id="SHH56694.1"/>
    </source>
</evidence>